<dbReference type="Pfam" id="PF00496">
    <property type="entry name" value="SBP_bac_5"/>
    <property type="match status" value="1"/>
</dbReference>
<dbReference type="InterPro" id="IPR039424">
    <property type="entry name" value="SBP_5"/>
</dbReference>
<dbReference type="CDD" id="cd00995">
    <property type="entry name" value="PBP2_NikA_DppA_OppA_like"/>
    <property type="match status" value="1"/>
</dbReference>
<dbReference type="InterPro" id="IPR000914">
    <property type="entry name" value="SBP_5_dom"/>
</dbReference>
<dbReference type="Gene3D" id="3.40.190.10">
    <property type="entry name" value="Periplasmic binding protein-like II"/>
    <property type="match status" value="1"/>
</dbReference>
<dbReference type="InterPro" id="IPR030678">
    <property type="entry name" value="Peptide/Ni-bd"/>
</dbReference>
<accession>A0ABV6MI78</accession>
<evidence type="ECO:0000313" key="2">
    <source>
        <dbReference type="EMBL" id="MFC0534259.1"/>
    </source>
</evidence>
<organism evidence="2 3">
    <name type="scientific">Phytohabitans kaempferiae</name>
    <dbReference type="NCBI Taxonomy" id="1620943"/>
    <lineage>
        <taxon>Bacteria</taxon>
        <taxon>Bacillati</taxon>
        <taxon>Actinomycetota</taxon>
        <taxon>Actinomycetes</taxon>
        <taxon>Micromonosporales</taxon>
        <taxon>Micromonosporaceae</taxon>
    </lineage>
</organism>
<keyword evidence="3" id="KW-1185">Reference proteome</keyword>
<protein>
    <submittedName>
        <fullName evidence="2">ABC transporter substrate-binding protein</fullName>
    </submittedName>
</protein>
<sequence>MTEPDHLVPGWVAAGSSFSILNALYAPLVALKPDGTLDYVQAESVSSEDSRVWTIKLREGWTFHDGTPITAQDYANTVNAAAYGPNAWGTNGLTINIEGYDALNPESGEPKTDKLTGVEVVDDLTLRVTLKAPNGGFPLWLLHPGSPFKALPPAAFDDMAAFEESPVGSGPFMMDGKWEHNREIPMKRFDDYQGPKANAEKLVFKIYQDGGAAYTDLEAGNVDILGGFPAVPSGRESQLEDRFGKDHVVVSDAIGATWLGVSKSDERLQDVRIRQALSMAVDREGINEAVFGGYRVPSTGIYPPGWFGGSTEACGPTCDFDPDEAKKVLDSAGGIEGELVLYYTPQGQPKEMVEAIANSFRQNLGIDVGIKAYPTAADYFEDLAKFEARGLVVGGVLSSIPLRDYGLRSFQCTGQYLMTTGGHCDEAIDARIAAATAKPAEEAVSDLQAVEEDLMAKAYVLPLLWNGTIFVGGPRVSEMPTKPGSAYLDYAGVQVSD</sequence>
<dbReference type="Gene3D" id="3.10.105.10">
    <property type="entry name" value="Dipeptide-binding Protein, Domain 3"/>
    <property type="match status" value="1"/>
</dbReference>
<name>A0ABV6MI78_9ACTN</name>
<dbReference type="SUPFAM" id="SSF53850">
    <property type="entry name" value="Periplasmic binding protein-like II"/>
    <property type="match status" value="1"/>
</dbReference>
<comment type="caution">
    <text evidence="2">The sequence shown here is derived from an EMBL/GenBank/DDBJ whole genome shotgun (WGS) entry which is preliminary data.</text>
</comment>
<dbReference type="RefSeq" id="WP_377262951.1">
    <property type="nucleotide sequence ID" value="NZ_JBHLUH010000105.1"/>
</dbReference>
<dbReference type="EMBL" id="JBHLUH010000105">
    <property type="protein sequence ID" value="MFC0534259.1"/>
    <property type="molecule type" value="Genomic_DNA"/>
</dbReference>
<dbReference type="Proteomes" id="UP001589867">
    <property type="component" value="Unassembled WGS sequence"/>
</dbReference>
<dbReference type="PANTHER" id="PTHR30290">
    <property type="entry name" value="PERIPLASMIC BINDING COMPONENT OF ABC TRANSPORTER"/>
    <property type="match status" value="1"/>
</dbReference>
<feature type="domain" description="Solute-binding protein family 5" evidence="1">
    <location>
        <begin position="42"/>
        <end position="400"/>
    </location>
</feature>
<dbReference type="PANTHER" id="PTHR30290:SF83">
    <property type="entry name" value="ABC TRANSPORTER SUBSTRATE-BINDING PROTEIN"/>
    <property type="match status" value="1"/>
</dbReference>
<dbReference type="PIRSF" id="PIRSF002741">
    <property type="entry name" value="MppA"/>
    <property type="match status" value="1"/>
</dbReference>
<gene>
    <name evidence="2" type="ORF">ACFFIA_42395</name>
</gene>
<proteinExistence type="predicted"/>
<reference evidence="2 3" key="1">
    <citation type="submission" date="2024-09" db="EMBL/GenBank/DDBJ databases">
        <authorList>
            <person name="Sun Q."/>
            <person name="Mori K."/>
        </authorList>
    </citation>
    <scope>NUCLEOTIDE SEQUENCE [LARGE SCALE GENOMIC DNA]</scope>
    <source>
        <strain evidence="2 3">TBRC 3947</strain>
    </source>
</reference>
<evidence type="ECO:0000259" key="1">
    <source>
        <dbReference type="Pfam" id="PF00496"/>
    </source>
</evidence>
<evidence type="ECO:0000313" key="3">
    <source>
        <dbReference type="Proteomes" id="UP001589867"/>
    </source>
</evidence>